<comment type="caution">
    <text evidence="6">The sequence shown here is derived from an EMBL/GenBank/DDBJ whole genome shotgun (WGS) entry which is preliminary data.</text>
</comment>
<dbReference type="PROSITE" id="PS00743">
    <property type="entry name" value="BETA_LACTAMASE_B_1"/>
    <property type="match status" value="1"/>
</dbReference>
<evidence type="ECO:0000256" key="4">
    <source>
        <dbReference type="ARBA" id="ARBA00022833"/>
    </source>
</evidence>
<dbReference type="InterPro" id="IPR001279">
    <property type="entry name" value="Metallo-B-lactamas"/>
</dbReference>
<keyword evidence="2" id="KW-0479">Metal-binding</keyword>
<evidence type="ECO:0000313" key="7">
    <source>
        <dbReference type="Proteomes" id="UP000557872"/>
    </source>
</evidence>
<dbReference type="Gene3D" id="3.60.15.30">
    <property type="entry name" value="Metallo-beta-lactamase domain"/>
    <property type="match status" value="1"/>
</dbReference>
<dbReference type="GO" id="GO:0046983">
    <property type="term" value="F:protein dimerization activity"/>
    <property type="evidence" value="ECO:0007669"/>
    <property type="project" value="InterPro"/>
</dbReference>
<keyword evidence="7" id="KW-1185">Reference proteome</keyword>
<evidence type="ECO:0000256" key="1">
    <source>
        <dbReference type="ARBA" id="ARBA00001947"/>
    </source>
</evidence>
<dbReference type="InterPro" id="IPR038536">
    <property type="entry name" value="Alkyl/aryl-sulf_dimr_sf"/>
</dbReference>
<dbReference type="AlphaFoldDB" id="A0A851GF66"/>
<feature type="domain" description="Metallo-beta-lactamase" evidence="5">
    <location>
        <begin position="55"/>
        <end position="273"/>
    </location>
</feature>
<dbReference type="Proteomes" id="UP000557872">
    <property type="component" value="Unassembled WGS sequence"/>
</dbReference>
<protein>
    <submittedName>
        <fullName evidence="6">Alkyl/aryl-sulfatase</fullName>
    </submittedName>
</protein>
<organism evidence="6 7">
    <name type="scientific">Oceaniferula marina</name>
    <dbReference type="NCBI Taxonomy" id="2748318"/>
    <lineage>
        <taxon>Bacteria</taxon>
        <taxon>Pseudomonadati</taxon>
        <taxon>Verrucomicrobiota</taxon>
        <taxon>Verrucomicrobiia</taxon>
        <taxon>Verrucomicrobiales</taxon>
        <taxon>Verrucomicrobiaceae</taxon>
        <taxon>Oceaniferula</taxon>
    </lineage>
</organism>
<dbReference type="GO" id="GO:0017001">
    <property type="term" value="P:antibiotic catabolic process"/>
    <property type="evidence" value="ECO:0007669"/>
    <property type="project" value="InterPro"/>
</dbReference>
<evidence type="ECO:0000256" key="2">
    <source>
        <dbReference type="ARBA" id="ARBA00022723"/>
    </source>
</evidence>
<evidence type="ECO:0000259" key="5">
    <source>
        <dbReference type="SMART" id="SM00849"/>
    </source>
</evidence>
<gene>
    <name evidence="6" type="ORF">HW115_09470</name>
</gene>
<accession>A0A851GF66</accession>
<dbReference type="InterPro" id="IPR029228">
    <property type="entry name" value="Alkyl_sulf_dimr"/>
</dbReference>
<dbReference type="InterPro" id="IPR044097">
    <property type="entry name" value="Bds1/SdsA1_MBL-fold"/>
</dbReference>
<sequence>MKKVILFIMIVAQPLSVIHAEESHATKLLKQRSEHLKPVITKVSSSVYCASGYSPANISMIVGPEGLVIVDTGMFADHAKAVLKEFRKTSDLPIKAIILTHGHGDHTGGASVFMSEGEGVPAIYARTPFNTEGNHFDDGGVTINGLRGARQGGFRLPPEKRINNGIAPAVYPPKNRNVFIGDPPVPTETFRDGRKKISVAGLELELVAAPGETTDQLYVWFPKERVVFTGDNFYQSWPNLYAIRGTAYRDVRGWIRSLDMMIKEKPLHAVPGHTRPILGEKQTVEVLTNYRDALQHIFDKTIEGINQGMTPDELVSYVELPEHLQNLDYLREYYGNIEWGVRAIFTGYLGWFDGNPTHLFSLPPAEEAKRMVTLAGGEPALRKAAKQALADDDAQWCAELCDHLLALHPDDASARTLKAEALEMLAEKLVTATGRNYYLTVAQELRKPSSKE</sequence>
<dbReference type="InterPro" id="IPR001018">
    <property type="entry name" value="Beta-lactamase_class-B_CS"/>
</dbReference>
<dbReference type="CDD" id="cd07710">
    <property type="entry name" value="arylsulfatase_Sdsa1-like_MBL-fold"/>
    <property type="match status" value="1"/>
</dbReference>
<proteinExistence type="predicted"/>
<dbReference type="SMART" id="SM00849">
    <property type="entry name" value="Lactamase_B"/>
    <property type="match status" value="1"/>
</dbReference>
<evidence type="ECO:0000313" key="6">
    <source>
        <dbReference type="EMBL" id="NWK55839.1"/>
    </source>
</evidence>
<reference evidence="6 7" key="1">
    <citation type="submission" date="2020-07" db="EMBL/GenBank/DDBJ databases">
        <title>Roseicoccus Jingziensis gen. nov., sp. nov., isolated from coastal seawater.</title>
        <authorList>
            <person name="Feng X."/>
        </authorList>
    </citation>
    <scope>NUCLEOTIDE SEQUENCE [LARGE SCALE GENOMIC DNA]</scope>
    <source>
        <strain evidence="6 7">N1E253</strain>
    </source>
</reference>
<dbReference type="Gene3D" id="1.25.40.880">
    <property type="entry name" value="Alkyl sulfatase, dimerisation domain"/>
    <property type="match status" value="1"/>
</dbReference>
<evidence type="ECO:0000256" key="3">
    <source>
        <dbReference type="ARBA" id="ARBA00022801"/>
    </source>
</evidence>
<dbReference type="Pfam" id="PF14863">
    <property type="entry name" value="Alkyl_sulf_dimr"/>
    <property type="match status" value="1"/>
</dbReference>
<dbReference type="InterPro" id="IPR052195">
    <property type="entry name" value="Bact_Alkyl/Aryl-Sulfatase"/>
</dbReference>
<dbReference type="EMBL" id="JACBAZ010000003">
    <property type="protein sequence ID" value="NWK55839.1"/>
    <property type="molecule type" value="Genomic_DNA"/>
</dbReference>
<dbReference type="RefSeq" id="WP_178932377.1">
    <property type="nucleotide sequence ID" value="NZ_JACBAZ010000003.1"/>
</dbReference>
<name>A0A851GF66_9BACT</name>
<dbReference type="SUPFAM" id="SSF56281">
    <property type="entry name" value="Metallo-hydrolase/oxidoreductase"/>
    <property type="match status" value="1"/>
</dbReference>
<dbReference type="GO" id="GO:0018909">
    <property type="term" value="P:dodecyl sulfate metabolic process"/>
    <property type="evidence" value="ECO:0007669"/>
    <property type="project" value="InterPro"/>
</dbReference>
<dbReference type="GO" id="GO:0008800">
    <property type="term" value="F:beta-lactamase activity"/>
    <property type="evidence" value="ECO:0007669"/>
    <property type="project" value="InterPro"/>
</dbReference>
<dbReference type="GO" id="GO:0018741">
    <property type="term" value="F:linear primary-alkylsulfatase activity"/>
    <property type="evidence" value="ECO:0007669"/>
    <property type="project" value="InterPro"/>
</dbReference>
<keyword evidence="3" id="KW-0378">Hydrolase</keyword>
<comment type="cofactor">
    <cofactor evidence="1">
        <name>Zn(2+)</name>
        <dbReference type="ChEBI" id="CHEBI:29105"/>
    </cofactor>
</comment>
<dbReference type="Pfam" id="PF00753">
    <property type="entry name" value="Lactamase_B"/>
    <property type="match status" value="1"/>
</dbReference>
<keyword evidence="4" id="KW-0862">Zinc</keyword>
<dbReference type="InterPro" id="IPR036866">
    <property type="entry name" value="RibonucZ/Hydroxyglut_hydro"/>
</dbReference>
<dbReference type="PANTHER" id="PTHR43223:SF1">
    <property type="entry name" value="ALKYL_ARYL-SULFATASE BDS1"/>
    <property type="match status" value="1"/>
</dbReference>
<dbReference type="PANTHER" id="PTHR43223">
    <property type="entry name" value="ALKYL/ARYL-SULFATASE"/>
    <property type="match status" value="1"/>
</dbReference>
<dbReference type="GO" id="GO:0008270">
    <property type="term" value="F:zinc ion binding"/>
    <property type="evidence" value="ECO:0007669"/>
    <property type="project" value="InterPro"/>
</dbReference>